<evidence type="ECO:0000256" key="9">
    <source>
        <dbReference type="ARBA" id="ARBA00022840"/>
    </source>
</evidence>
<dbReference type="EMBL" id="ADBV01005310">
    <property type="protein sequence ID" value="EJW79603.1"/>
    <property type="molecule type" value="Genomic_DNA"/>
</dbReference>
<keyword evidence="7" id="KW-0547">Nucleotide-binding</keyword>
<evidence type="ECO:0000256" key="13">
    <source>
        <dbReference type="ARBA" id="ARBA00049515"/>
    </source>
</evidence>
<dbReference type="InterPro" id="IPR047246">
    <property type="entry name" value="ThrRS_anticodon"/>
</dbReference>
<evidence type="ECO:0000256" key="6">
    <source>
        <dbReference type="ARBA" id="ARBA00022723"/>
    </source>
</evidence>
<dbReference type="SUPFAM" id="SSF55681">
    <property type="entry name" value="Class II aaRS and biotin synthetases"/>
    <property type="match status" value="1"/>
</dbReference>
<dbReference type="InterPro" id="IPR002314">
    <property type="entry name" value="aa-tRNA-synt_IIb"/>
</dbReference>
<dbReference type="AlphaFoldDB" id="J9EBT9"/>
<keyword evidence="4" id="KW-0963">Cytoplasm</keyword>
<evidence type="ECO:0000256" key="5">
    <source>
        <dbReference type="ARBA" id="ARBA00022598"/>
    </source>
</evidence>
<evidence type="ECO:0000256" key="7">
    <source>
        <dbReference type="ARBA" id="ARBA00022741"/>
    </source>
</evidence>
<evidence type="ECO:0000256" key="3">
    <source>
        <dbReference type="ARBA" id="ARBA00013163"/>
    </source>
</evidence>
<dbReference type="NCBIfam" id="TIGR00418">
    <property type="entry name" value="thrS"/>
    <property type="match status" value="1"/>
</dbReference>
<gene>
    <name evidence="15" type="ORF">WUBG_09488</name>
</gene>
<comment type="subcellular location">
    <subcellularLocation>
        <location evidence="1">Cytoplasm</location>
    </subcellularLocation>
</comment>
<dbReference type="Gene3D" id="3.40.50.800">
    <property type="entry name" value="Anticodon-binding domain"/>
    <property type="match status" value="1"/>
</dbReference>
<dbReference type="PROSITE" id="PS50862">
    <property type="entry name" value="AA_TRNA_LIGASE_II"/>
    <property type="match status" value="1"/>
</dbReference>
<accession>J9EBT9</accession>
<dbReference type="GO" id="GO:0046872">
    <property type="term" value="F:metal ion binding"/>
    <property type="evidence" value="ECO:0007669"/>
    <property type="project" value="UniProtKB-KW"/>
</dbReference>
<evidence type="ECO:0000256" key="10">
    <source>
        <dbReference type="ARBA" id="ARBA00022917"/>
    </source>
</evidence>
<evidence type="ECO:0000313" key="16">
    <source>
        <dbReference type="Proteomes" id="UP000004810"/>
    </source>
</evidence>
<dbReference type="GO" id="GO:0004829">
    <property type="term" value="F:threonine-tRNA ligase activity"/>
    <property type="evidence" value="ECO:0007669"/>
    <property type="project" value="UniProtKB-EC"/>
</dbReference>
<comment type="similarity">
    <text evidence="2">Belongs to the class-II aminoacyl-tRNA synthetase family.</text>
</comment>
<comment type="catalytic activity">
    <reaction evidence="13">
        <text>tRNA(Thr) + L-threonine + ATP = L-threonyl-tRNA(Thr) + AMP + diphosphate + H(+)</text>
        <dbReference type="Rhea" id="RHEA:24624"/>
        <dbReference type="Rhea" id="RHEA-COMP:9670"/>
        <dbReference type="Rhea" id="RHEA-COMP:9704"/>
        <dbReference type="ChEBI" id="CHEBI:15378"/>
        <dbReference type="ChEBI" id="CHEBI:30616"/>
        <dbReference type="ChEBI" id="CHEBI:33019"/>
        <dbReference type="ChEBI" id="CHEBI:57926"/>
        <dbReference type="ChEBI" id="CHEBI:78442"/>
        <dbReference type="ChEBI" id="CHEBI:78534"/>
        <dbReference type="ChEBI" id="CHEBI:456215"/>
        <dbReference type="EC" id="6.1.1.3"/>
    </reaction>
</comment>
<evidence type="ECO:0000256" key="4">
    <source>
        <dbReference type="ARBA" id="ARBA00022490"/>
    </source>
</evidence>
<proteinExistence type="inferred from homology"/>
<dbReference type="FunFam" id="3.40.50.800:FF:000019">
    <property type="entry name" value="Threonine--tRNA ligase mitochondrial 1"/>
    <property type="match status" value="1"/>
</dbReference>
<dbReference type="EC" id="6.1.1.3" evidence="3"/>
<dbReference type="GO" id="GO:0005739">
    <property type="term" value="C:mitochondrion"/>
    <property type="evidence" value="ECO:0007669"/>
    <property type="project" value="TreeGrafter"/>
</dbReference>
<dbReference type="SUPFAM" id="SSF52954">
    <property type="entry name" value="Class II aaRS ABD-related"/>
    <property type="match status" value="1"/>
</dbReference>
<dbReference type="Pfam" id="PF00587">
    <property type="entry name" value="tRNA-synt_2b"/>
    <property type="match status" value="1"/>
</dbReference>
<dbReference type="InterPro" id="IPR045864">
    <property type="entry name" value="aa-tRNA-synth_II/BPL/LPL"/>
</dbReference>
<sequence>MYNSKLWEQSGHWEHYSDNMFKIDIEKETFGLKPMNCPGHCLMYAHMPRTHNELPLRYADFGVLHRNEMSGALTGLTRVRRFQQDDAHIFCRQDQIVEEIMGCIDFLKYAYLDVFGFTFKLNLSTRPEVGYLGDIETWNAAEDKLREALNASGHKWELNPGDGAFYGPKIDITIQDALRRLHQCATIQLDFQLPVRFDLSYFDENNERQRPVMIHRALLGSIERMTAILAENYGGKWPFWLSPRQAKVITVHESQNDYGRKVQQEIYEAGFEVEFDVDSSDTLNKQIRNAQIAQFNFILVVGPAEARNGTVNVRTRDNAVRGEVKLEVLIEKFKRFQKEYVRDTESAEEF</sequence>
<dbReference type="InterPro" id="IPR004154">
    <property type="entry name" value="Anticodon-bd"/>
</dbReference>
<keyword evidence="11" id="KW-0030">Aminoacyl-tRNA synthetase</keyword>
<dbReference type="CDD" id="cd00860">
    <property type="entry name" value="ThrRS_anticodon"/>
    <property type="match status" value="1"/>
</dbReference>
<evidence type="ECO:0000256" key="1">
    <source>
        <dbReference type="ARBA" id="ARBA00004496"/>
    </source>
</evidence>
<dbReference type="GO" id="GO:0005524">
    <property type="term" value="F:ATP binding"/>
    <property type="evidence" value="ECO:0007669"/>
    <property type="project" value="UniProtKB-KW"/>
</dbReference>
<reference evidence="16" key="1">
    <citation type="submission" date="2012-08" db="EMBL/GenBank/DDBJ databases">
        <title>The Genome Sequence of Wuchereria bancrofti.</title>
        <authorList>
            <person name="Nutman T.B."/>
            <person name="Fink D.L."/>
            <person name="Russ C."/>
            <person name="Young S."/>
            <person name="Zeng Q."/>
            <person name="Koehrsen M."/>
            <person name="Alvarado L."/>
            <person name="Berlin A."/>
            <person name="Chapman S.B."/>
            <person name="Chen Z."/>
            <person name="Freedman E."/>
            <person name="Gellesch M."/>
            <person name="Goldberg J."/>
            <person name="Griggs A."/>
            <person name="Gujja S."/>
            <person name="Heilman E.R."/>
            <person name="Heiman D."/>
            <person name="Hepburn T."/>
            <person name="Howarth C."/>
            <person name="Jen D."/>
            <person name="Larson L."/>
            <person name="Lewis B."/>
            <person name="Mehta T."/>
            <person name="Park D."/>
            <person name="Pearson M."/>
            <person name="Roberts A."/>
            <person name="Saif S."/>
            <person name="Shea T."/>
            <person name="Shenoy N."/>
            <person name="Sisk P."/>
            <person name="Stolte C."/>
            <person name="Sykes S."/>
            <person name="Walk T."/>
            <person name="White J."/>
            <person name="Yandava C."/>
            <person name="Haas B."/>
            <person name="Henn M.R."/>
            <person name="Nusbaum C."/>
            <person name="Birren B."/>
        </authorList>
    </citation>
    <scope>NUCLEOTIDE SEQUENCE [LARGE SCALE GENOMIC DNA]</scope>
    <source>
        <strain evidence="16">NA</strain>
    </source>
</reference>
<dbReference type="InterPro" id="IPR002320">
    <property type="entry name" value="Thr-tRNA-ligase_IIa"/>
</dbReference>
<name>J9EBT9_WUCBA</name>
<dbReference type="PANTHER" id="PTHR11451:SF46">
    <property type="entry name" value="THREONINE--TRNA LIGASE"/>
    <property type="match status" value="1"/>
</dbReference>
<dbReference type="CDD" id="cd00771">
    <property type="entry name" value="ThrRS_core"/>
    <property type="match status" value="1"/>
</dbReference>
<evidence type="ECO:0000256" key="2">
    <source>
        <dbReference type="ARBA" id="ARBA00008226"/>
    </source>
</evidence>
<keyword evidence="9" id="KW-0067">ATP-binding</keyword>
<keyword evidence="8" id="KW-0862">Zinc</keyword>
<evidence type="ECO:0000256" key="8">
    <source>
        <dbReference type="ARBA" id="ARBA00022833"/>
    </source>
</evidence>
<comment type="caution">
    <text evidence="15">The sequence shown here is derived from an EMBL/GenBank/DDBJ whole genome shotgun (WGS) entry which is preliminary data.</text>
</comment>
<dbReference type="Proteomes" id="UP000004810">
    <property type="component" value="Unassembled WGS sequence"/>
</dbReference>
<evidence type="ECO:0000313" key="15">
    <source>
        <dbReference type="EMBL" id="EJW79603.1"/>
    </source>
</evidence>
<dbReference type="InterPro" id="IPR036621">
    <property type="entry name" value="Anticodon-bd_dom_sf"/>
</dbReference>
<evidence type="ECO:0000259" key="14">
    <source>
        <dbReference type="PROSITE" id="PS50862"/>
    </source>
</evidence>
<keyword evidence="5" id="KW-0436">Ligase</keyword>
<evidence type="ECO:0000256" key="11">
    <source>
        <dbReference type="ARBA" id="ARBA00023146"/>
    </source>
</evidence>
<dbReference type="Pfam" id="PF03129">
    <property type="entry name" value="HGTP_anticodon"/>
    <property type="match status" value="1"/>
</dbReference>
<protein>
    <recommendedName>
        <fullName evidence="3">threonine--tRNA ligase</fullName>
        <ecNumber evidence="3">6.1.1.3</ecNumber>
    </recommendedName>
    <alternativeName>
        <fullName evidence="12">Threonyl-tRNA synthetase</fullName>
    </alternativeName>
</protein>
<dbReference type="GO" id="GO:0006435">
    <property type="term" value="P:threonyl-tRNA aminoacylation"/>
    <property type="evidence" value="ECO:0007669"/>
    <property type="project" value="InterPro"/>
</dbReference>
<organism evidence="15 16">
    <name type="scientific">Wuchereria bancrofti</name>
    <dbReference type="NCBI Taxonomy" id="6293"/>
    <lineage>
        <taxon>Eukaryota</taxon>
        <taxon>Metazoa</taxon>
        <taxon>Ecdysozoa</taxon>
        <taxon>Nematoda</taxon>
        <taxon>Chromadorea</taxon>
        <taxon>Rhabditida</taxon>
        <taxon>Spirurina</taxon>
        <taxon>Spiruromorpha</taxon>
        <taxon>Filarioidea</taxon>
        <taxon>Onchocercidae</taxon>
        <taxon>Wuchereria</taxon>
    </lineage>
</organism>
<dbReference type="FunFam" id="3.30.930.10:FF:000002">
    <property type="entry name" value="Threonine--tRNA ligase"/>
    <property type="match status" value="1"/>
</dbReference>
<dbReference type="InterPro" id="IPR033728">
    <property type="entry name" value="ThrRS_core"/>
</dbReference>
<dbReference type="Gene3D" id="3.30.930.10">
    <property type="entry name" value="Bira Bifunctional Protein, Domain 2"/>
    <property type="match status" value="1"/>
</dbReference>
<dbReference type="InterPro" id="IPR006195">
    <property type="entry name" value="aa-tRNA-synth_II"/>
</dbReference>
<evidence type="ECO:0000256" key="12">
    <source>
        <dbReference type="ARBA" id="ARBA00031900"/>
    </source>
</evidence>
<dbReference type="PANTHER" id="PTHR11451">
    <property type="entry name" value="THREONINE-TRNA LIGASE"/>
    <property type="match status" value="1"/>
</dbReference>
<keyword evidence="10" id="KW-0648">Protein biosynthesis</keyword>
<dbReference type="PRINTS" id="PR01047">
    <property type="entry name" value="TRNASYNTHTHR"/>
</dbReference>
<keyword evidence="6" id="KW-0479">Metal-binding</keyword>
<feature type="domain" description="Aminoacyl-transfer RNA synthetases class-II family profile" evidence="14">
    <location>
        <begin position="1"/>
        <end position="238"/>
    </location>
</feature>